<evidence type="ECO:0000313" key="7">
    <source>
        <dbReference type="EMBL" id="MBR0655200.1"/>
    </source>
</evidence>
<dbReference type="RefSeq" id="WP_211874035.1">
    <property type="nucleotide sequence ID" value="NZ_JAAEDH010000008.1"/>
</dbReference>
<comment type="caution">
    <text evidence="7">The sequence shown here is derived from an EMBL/GenBank/DDBJ whole genome shotgun (WGS) entry which is preliminary data.</text>
</comment>
<dbReference type="Pfam" id="PF02668">
    <property type="entry name" value="TauD"/>
    <property type="match status" value="1"/>
</dbReference>
<dbReference type="PANTHER" id="PTHR43779">
    <property type="entry name" value="DIOXYGENASE RV0097-RELATED"/>
    <property type="match status" value="1"/>
</dbReference>
<accession>A0AAF1KJI3</accession>
<evidence type="ECO:0000256" key="3">
    <source>
        <dbReference type="ARBA" id="ARBA00022964"/>
    </source>
</evidence>
<evidence type="ECO:0000256" key="4">
    <source>
        <dbReference type="ARBA" id="ARBA00023002"/>
    </source>
</evidence>
<dbReference type="InterPro" id="IPR003819">
    <property type="entry name" value="TauD/TfdA-like"/>
</dbReference>
<dbReference type="GO" id="GO:0016706">
    <property type="term" value="F:2-oxoglutarate-dependent dioxygenase activity"/>
    <property type="evidence" value="ECO:0007669"/>
    <property type="project" value="UniProtKB-ARBA"/>
</dbReference>
<dbReference type="Proteomes" id="UP001196068">
    <property type="component" value="Unassembled WGS sequence"/>
</dbReference>
<evidence type="ECO:0000259" key="6">
    <source>
        <dbReference type="Pfam" id="PF02668"/>
    </source>
</evidence>
<feature type="domain" description="TauD/TfdA-like" evidence="6">
    <location>
        <begin position="6"/>
        <end position="280"/>
    </location>
</feature>
<gene>
    <name evidence="7" type="ORF">GXW79_08905</name>
</gene>
<dbReference type="InterPro" id="IPR051178">
    <property type="entry name" value="TfdA_dioxygenase"/>
</dbReference>
<keyword evidence="2" id="KW-0479">Metal-binding</keyword>
<reference evidence="7" key="1">
    <citation type="submission" date="2020-01" db="EMBL/GenBank/DDBJ databases">
        <authorList>
            <person name="Rat A."/>
        </authorList>
    </citation>
    <scope>NUCLEOTIDE SEQUENCE</scope>
    <source>
        <strain evidence="7">LMG 28251</strain>
    </source>
</reference>
<dbReference type="PANTHER" id="PTHR43779:SF3">
    <property type="entry name" value="(3R)-3-[(CARBOXYMETHYL)AMINO]FATTY ACID OXYGENASE_DECARBOXYLASE"/>
    <property type="match status" value="1"/>
</dbReference>
<comment type="similarity">
    <text evidence="1">Belongs to the TfdA dioxygenase family.</text>
</comment>
<dbReference type="GO" id="GO:0046872">
    <property type="term" value="F:metal ion binding"/>
    <property type="evidence" value="ECO:0007669"/>
    <property type="project" value="UniProtKB-KW"/>
</dbReference>
<sequence>MPLTLTPLHPLFAARAEGLDLTRPLTAGEASEVHAAMEKYAVLVIPGQDIDDDQQMEFGRALGTIEATRGVVDAHRHRLKHDSMNDISNIDTDGKLLAADDRRRMFNLGNRLWHSDSSFKATPAKYSMLHARVIPPEGGETEFADMRSAWDALPTKMQTRLKPMITHHSLIYSRGNLGFTDYTDEERVKFAPVPQRLVRRHANGRVSLYLSSHAGAIDGMPIPEARALLRDLIEHATQREFVYRHSWTQHELVMWDNRTTMHRARPFDDQAHARDMRRVTIEDDAPTLAQQAA</sequence>
<evidence type="ECO:0000256" key="2">
    <source>
        <dbReference type="ARBA" id="ARBA00022723"/>
    </source>
</evidence>
<keyword evidence="4" id="KW-0560">Oxidoreductase</keyword>
<evidence type="ECO:0000313" key="8">
    <source>
        <dbReference type="Proteomes" id="UP001196068"/>
    </source>
</evidence>
<dbReference type="Gene3D" id="3.60.130.10">
    <property type="entry name" value="Clavaminate synthase-like"/>
    <property type="match status" value="1"/>
</dbReference>
<dbReference type="InterPro" id="IPR042098">
    <property type="entry name" value="TauD-like_sf"/>
</dbReference>
<dbReference type="EMBL" id="JAAEDH010000008">
    <property type="protein sequence ID" value="MBR0655200.1"/>
    <property type="molecule type" value="Genomic_DNA"/>
</dbReference>
<evidence type="ECO:0000256" key="1">
    <source>
        <dbReference type="ARBA" id="ARBA00005896"/>
    </source>
</evidence>
<proteinExistence type="inferred from homology"/>
<reference evidence="7" key="2">
    <citation type="journal article" date="2021" name="Syst. Appl. Microbiol.">
        <title>Roseomonas hellenica sp. nov., isolated from roots of wild-growing Alkanna tinctoria.</title>
        <authorList>
            <person name="Rat A."/>
            <person name="Naranjo H.D."/>
            <person name="Lebbe L."/>
            <person name="Cnockaert M."/>
            <person name="Krigas N."/>
            <person name="Grigoriadou K."/>
            <person name="Maloupa E."/>
            <person name="Willems A."/>
        </authorList>
    </citation>
    <scope>NUCLEOTIDE SEQUENCE</scope>
    <source>
        <strain evidence="7">LMG 28251</strain>
    </source>
</reference>
<evidence type="ECO:0000256" key="5">
    <source>
        <dbReference type="ARBA" id="ARBA00023004"/>
    </source>
</evidence>
<protein>
    <submittedName>
        <fullName evidence="7">TauD/TfdA family dioxygenase</fullName>
    </submittedName>
</protein>
<organism evidence="7 8">
    <name type="scientific">Plastoroseomonas arctica</name>
    <dbReference type="NCBI Taxonomy" id="1509237"/>
    <lineage>
        <taxon>Bacteria</taxon>
        <taxon>Pseudomonadati</taxon>
        <taxon>Pseudomonadota</taxon>
        <taxon>Alphaproteobacteria</taxon>
        <taxon>Acetobacterales</taxon>
        <taxon>Acetobacteraceae</taxon>
        <taxon>Plastoroseomonas</taxon>
    </lineage>
</organism>
<keyword evidence="5" id="KW-0408">Iron</keyword>
<dbReference type="AlphaFoldDB" id="A0AAF1KJI3"/>
<name>A0AAF1KJI3_9PROT</name>
<keyword evidence="8" id="KW-1185">Reference proteome</keyword>
<dbReference type="SUPFAM" id="SSF51197">
    <property type="entry name" value="Clavaminate synthase-like"/>
    <property type="match status" value="1"/>
</dbReference>
<keyword evidence="3 7" id="KW-0223">Dioxygenase</keyword>